<evidence type="ECO:0000313" key="2">
    <source>
        <dbReference type="Proteomes" id="UP000799118"/>
    </source>
</evidence>
<keyword evidence="2" id="KW-1185">Reference proteome</keyword>
<accession>A0A6A4GNF0</accession>
<sequence>MSQGLTLDQCPAAFQDVLSEAQHLHVIHSHHHQELIRQVEYDFLTTMPCLQSAGSDAAIVLHQLVQSAPECVCLLLNDLSFLTTAFRWNSIFNLPDLLASLKVRDQLLRVGKEDEAGGTPVEPSSGELLYPCIPVPPKSTNYP</sequence>
<organism evidence="1 2">
    <name type="scientific">Gymnopus androsaceus JB14</name>
    <dbReference type="NCBI Taxonomy" id="1447944"/>
    <lineage>
        <taxon>Eukaryota</taxon>
        <taxon>Fungi</taxon>
        <taxon>Dikarya</taxon>
        <taxon>Basidiomycota</taxon>
        <taxon>Agaricomycotina</taxon>
        <taxon>Agaricomycetes</taxon>
        <taxon>Agaricomycetidae</taxon>
        <taxon>Agaricales</taxon>
        <taxon>Marasmiineae</taxon>
        <taxon>Omphalotaceae</taxon>
        <taxon>Gymnopus</taxon>
    </lineage>
</organism>
<proteinExistence type="predicted"/>
<dbReference type="Proteomes" id="UP000799118">
    <property type="component" value="Unassembled WGS sequence"/>
</dbReference>
<gene>
    <name evidence="1" type="ORF">BT96DRAFT_1005744</name>
</gene>
<evidence type="ECO:0000313" key="1">
    <source>
        <dbReference type="EMBL" id="KAE9386787.1"/>
    </source>
</evidence>
<protein>
    <submittedName>
        <fullName evidence="1">Uncharacterized protein</fullName>
    </submittedName>
</protein>
<dbReference type="AlphaFoldDB" id="A0A6A4GNF0"/>
<reference evidence="1" key="1">
    <citation type="journal article" date="2019" name="Environ. Microbiol.">
        <title>Fungal ecological strategies reflected in gene transcription - a case study of two litter decomposers.</title>
        <authorList>
            <person name="Barbi F."/>
            <person name="Kohler A."/>
            <person name="Barry K."/>
            <person name="Baskaran P."/>
            <person name="Daum C."/>
            <person name="Fauchery L."/>
            <person name="Ihrmark K."/>
            <person name="Kuo A."/>
            <person name="LaButti K."/>
            <person name="Lipzen A."/>
            <person name="Morin E."/>
            <person name="Grigoriev I.V."/>
            <person name="Henrissat B."/>
            <person name="Lindahl B."/>
            <person name="Martin F."/>
        </authorList>
    </citation>
    <scope>NUCLEOTIDE SEQUENCE</scope>
    <source>
        <strain evidence="1">JB14</strain>
    </source>
</reference>
<dbReference type="EMBL" id="ML769848">
    <property type="protein sequence ID" value="KAE9386787.1"/>
    <property type="molecule type" value="Genomic_DNA"/>
</dbReference>
<name>A0A6A4GNF0_9AGAR</name>